<dbReference type="Pfam" id="PF12120">
    <property type="entry name" value="Arr-ms"/>
    <property type="match status" value="1"/>
</dbReference>
<reference evidence="2" key="2">
    <citation type="submission" date="2021-04" db="EMBL/GenBank/DDBJ databases">
        <authorList>
            <person name="Gilroy R."/>
        </authorList>
    </citation>
    <scope>NUCLEOTIDE SEQUENCE</scope>
    <source>
        <strain evidence="2">CHK195-9823</strain>
    </source>
</reference>
<dbReference type="NCBIfam" id="NF033144">
    <property type="entry name" value="rifampin_ARR"/>
    <property type="match status" value="1"/>
</dbReference>
<dbReference type="EMBL" id="DXIQ01000107">
    <property type="protein sequence ID" value="HIV40293.1"/>
    <property type="molecule type" value="Genomic_DNA"/>
</dbReference>
<accession>A0A9D1PFQ1</accession>
<comment type="caution">
    <text evidence="2">The sequence shown here is derived from an EMBL/GenBank/DDBJ whole genome shotgun (WGS) entry which is preliminary data.</text>
</comment>
<gene>
    <name evidence="2" type="primary">arr</name>
    <name evidence="2" type="ORF">H9747_15085</name>
</gene>
<name>A0A9D1PFQ1_9FIRM</name>
<feature type="domain" description="Rifampin ADP-ribosyltransferase" evidence="1">
    <location>
        <begin position="1"/>
        <end position="68"/>
    </location>
</feature>
<evidence type="ECO:0000259" key="1">
    <source>
        <dbReference type="Pfam" id="PF12120"/>
    </source>
</evidence>
<sequence>MYLTETVDAVIWGAELARGDAKERIYIVKPTGDFEDDPNVTDKKFKGNPTKSYRTKQPLKIVAEAINWNGHSPEVLQAMLDNLKKLEKVGIKAIE</sequence>
<protein>
    <submittedName>
        <fullName evidence="2">NAD(+)--rifampin ADP-ribosyltransferase</fullName>
    </submittedName>
</protein>
<dbReference type="Proteomes" id="UP000886814">
    <property type="component" value="Unassembled WGS sequence"/>
</dbReference>
<dbReference type="AlphaFoldDB" id="A0A9D1PFQ1"/>
<dbReference type="InterPro" id="IPR038611">
    <property type="entry name" value="Arr_sf"/>
</dbReference>
<reference evidence="2" key="1">
    <citation type="journal article" date="2021" name="PeerJ">
        <title>Extensive microbial diversity within the chicken gut microbiome revealed by metagenomics and culture.</title>
        <authorList>
            <person name="Gilroy R."/>
            <person name="Ravi A."/>
            <person name="Getino M."/>
            <person name="Pursley I."/>
            <person name="Horton D.L."/>
            <person name="Alikhan N.F."/>
            <person name="Baker D."/>
            <person name="Gharbi K."/>
            <person name="Hall N."/>
            <person name="Watson M."/>
            <person name="Adriaenssens E.M."/>
            <person name="Foster-Nyarko E."/>
            <person name="Jarju S."/>
            <person name="Secka A."/>
            <person name="Antonio M."/>
            <person name="Oren A."/>
            <person name="Chaudhuri R.R."/>
            <person name="La Ragione R."/>
            <person name="Hildebrand F."/>
            <person name="Pallen M.J."/>
        </authorList>
    </citation>
    <scope>NUCLEOTIDE SEQUENCE</scope>
    <source>
        <strain evidence="2">CHK195-9823</strain>
    </source>
</reference>
<evidence type="ECO:0000313" key="3">
    <source>
        <dbReference type="Proteomes" id="UP000886814"/>
    </source>
</evidence>
<dbReference type="InterPro" id="IPR021975">
    <property type="entry name" value="Rifampin_Arr"/>
</dbReference>
<dbReference type="Gene3D" id="3.20.170.40">
    <property type="entry name" value="Rifampin ADP-ribosyltransferase domain"/>
    <property type="match status" value="1"/>
</dbReference>
<proteinExistence type="predicted"/>
<evidence type="ECO:0000313" key="2">
    <source>
        <dbReference type="EMBL" id="HIV40293.1"/>
    </source>
</evidence>
<organism evidence="2 3">
    <name type="scientific">Candidatus Blautia stercorigallinarum</name>
    <dbReference type="NCBI Taxonomy" id="2838501"/>
    <lineage>
        <taxon>Bacteria</taxon>
        <taxon>Bacillati</taxon>
        <taxon>Bacillota</taxon>
        <taxon>Clostridia</taxon>
        <taxon>Lachnospirales</taxon>
        <taxon>Lachnospiraceae</taxon>
        <taxon>Blautia</taxon>
    </lineage>
</organism>